<name>A0A383E982_9ZZZZ</name>
<protein>
    <recommendedName>
        <fullName evidence="2">Phytanoyl-CoA dioxygenase</fullName>
    </recommendedName>
</protein>
<evidence type="ECO:0000313" key="1">
    <source>
        <dbReference type="EMBL" id="SVE53179.1"/>
    </source>
</evidence>
<dbReference type="SUPFAM" id="SSF51197">
    <property type="entry name" value="Clavaminate synthase-like"/>
    <property type="match status" value="1"/>
</dbReference>
<reference evidence="1" key="1">
    <citation type="submission" date="2018-05" db="EMBL/GenBank/DDBJ databases">
        <authorList>
            <person name="Lanie J.A."/>
            <person name="Ng W.-L."/>
            <person name="Kazmierczak K.M."/>
            <person name="Andrzejewski T.M."/>
            <person name="Davidsen T.M."/>
            <person name="Wayne K.J."/>
            <person name="Tettelin H."/>
            <person name="Glass J.I."/>
            <person name="Rusch D."/>
            <person name="Podicherti R."/>
            <person name="Tsui H.-C.T."/>
            <person name="Winkler M.E."/>
        </authorList>
    </citation>
    <scope>NUCLEOTIDE SEQUENCE</scope>
</reference>
<evidence type="ECO:0008006" key="2">
    <source>
        <dbReference type="Google" id="ProtNLM"/>
    </source>
</evidence>
<dbReference type="Gene3D" id="2.60.120.620">
    <property type="entry name" value="q2cbj1_9rhob like domain"/>
    <property type="match status" value="1"/>
</dbReference>
<dbReference type="EMBL" id="UINC01223826">
    <property type="protein sequence ID" value="SVE53179.1"/>
    <property type="molecule type" value="Genomic_DNA"/>
</dbReference>
<gene>
    <name evidence="1" type="ORF">METZ01_LOCUS506033</name>
</gene>
<feature type="non-terminal residue" evidence="1">
    <location>
        <position position="113"/>
    </location>
</feature>
<organism evidence="1">
    <name type="scientific">marine metagenome</name>
    <dbReference type="NCBI Taxonomy" id="408172"/>
    <lineage>
        <taxon>unclassified sequences</taxon>
        <taxon>metagenomes</taxon>
        <taxon>ecological metagenomes</taxon>
    </lineage>
</organism>
<dbReference type="AlphaFoldDB" id="A0A383E982"/>
<proteinExistence type="predicted"/>
<accession>A0A383E982</accession>
<sequence length="113" mass="12772">MSSNAKYKLTNQSIKDYQENGFLVVRNIVDKALLNIQSNSIRNCLSRFLGSDPKLADEENLWDSSHFHESLINFRSEDPDTFGSLYDTIQSSITLTQLVASEDLIQLCVEILG</sequence>